<organism evidence="1 2">
    <name type="scientific">Lactarius akahatsu</name>
    <dbReference type="NCBI Taxonomy" id="416441"/>
    <lineage>
        <taxon>Eukaryota</taxon>
        <taxon>Fungi</taxon>
        <taxon>Dikarya</taxon>
        <taxon>Basidiomycota</taxon>
        <taxon>Agaricomycotina</taxon>
        <taxon>Agaricomycetes</taxon>
        <taxon>Russulales</taxon>
        <taxon>Russulaceae</taxon>
        <taxon>Lactarius</taxon>
    </lineage>
</organism>
<reference evidence="1" key="1">
    <citation type="submission" date="2022-01" db="EMBL/GenBank/DDBJ databases">
        <title>Comparative genomics reveals a dynamic genome evolution in the ectomycorrhizal milk-cap (Lactarius) mushrooms.</title>
        <authorList>
            <consortium name="DOE Joint Genome Institute"/>
            <person name="Lebreton A."/>
            <person name="Tang N."/>
            <person name="Kuo A."/>
            <person name="LaButti K."/>
            <person name="Drula E."/>
            <person name="Barry K."/>
            <person name="Clum A."/>
            <person name="Lipzen A."/>
            <person name="Mousain D."/>
            <person name="Ng V."/>
            <person name="Wang R."/>
            <person name="Wang X."/>
            <person name="Dai Y."/>
            <person name="Henrissat B."/>
            <person name="Grigoriev I.V."/>
            <person name="Guerin-Laguette A."/>
            <person name="Yu F."/>
            <person name="Martin F.M."/>
        </authorList>
    </citation>
    <scope>NUCLEOTIDE SEQUENCE</scope>
    <source>
        <strain evidence="1">QP</strain>
    </source>
</reference>
<gene>
    <name evidence="1" type="ORF">EDB92DRAFT_1850809</name>
</gene>
<evidence type="ECO:0000313" key="2">
    <source>
        <dbReference type="Proteomes" id="UP001201163"/>
    </source>
</evidence>
<dbReference type="EMBL" id="JAKELL010000015">
    <property type="protein sequence ID" value="KAH8994217.1"/>
    <property type="molecule type" value="Genomic_DNA"/>
</dbReference>
<proteinExistence type="predicted"/>
<dbReference type="Proteomes" id="UP001201163">
    <property type="component" value="Unassembled WGS sequence"/>
</dbReference>
<accession>A0AAD4LKP5</accession>
<dbReference type="AlphaFoldDB" id="A0AAD4LKP5"/>
<keyword evidence="2" id="KW-1185">Reference proteome</keyword>
<comment type="caution">
    <text evidence="1">The sequence shown here is derived from an EMBL/GenBank/DDBJ whole genome shotgun (WGS) entry which is preliminary data.</text>
</comment>
<sequence>MTTVLVLLTFDETESYALNNRIFALLLGGAVPKSARGTVDSSYYTHHSSPWRQTGVSARSAAATRTSTSCLFLIPQS</sequence>
<evidence type="ECO:0000313" key="1">
    <source>
        <dbReference type="EMBL" id="KAH8994217.1"/>
    </source>
</evidence>
<name>A0AAD4LKP5_9AGAM</name>
<protein>
    <submittedName>
        <fullName evidence="1">Uncharacterized protein</fullName>
    </submittedName>
</protein>